<proteinExistence type="predicted"/>
<dbReference type="AlphaFoldDB" id="A0A833P9H2"/>
<dbReference type="EMBL" id="WNDP01000176">
    <property type="protein sequence ID" value="KAF1018424.1"/>
    <property type="molecule type" value="Genomic_DNA"/>
</dbReference>
<dbReference type="Proteomes" id="UP000490535">
    <property type="component" value="Unassembled WGS sequence"/>
</dbReference>
<sequence>MLEHQIVLTEQELKIVKEVQKQLGLATVEETMEHLARERIQEKLLNLAGAEIKRRQHFF</sequence>
<name>A0A833P9H2_ACIBZ</name>
<comment type="caution">
    <text evidence="1">The sequence shown here is derived from an EMBL/GenBank/DDBJ whole genome shotgun (WGS) entry which is preliminary data.</text>
</comment>
<organism evidence="1 2">
    <name type="scientific">Acinetobacter bereziniae</name>
    <name type="common">Acinetobacter genomosp. 10</name>
    <dbReference type="NCBI Taxonomy" id="106648"/>
    <lineage>
        <taxon>Bacteria</taxon>
        <taxon>Pseudomonadati</taxon>
        <taxon>Pseudomonadota</taxon>
        <taxon>Gammaproteobacteria</taxon>
        <taxon>Moraxellales</taxon>
        <taxon>Moraxellaceae</taxon>
        <taxon>Acinetobacter</taxon>
    </lineage>
</organism>
<gene>
    <name evidence="1" type="ORF">GAK29_04252</name>
</gene>
<protein>
    <submittedName>
        <fullName evidence="1">Uncharacterized protein</fullName>
    </submittedName>
</protein>
<evidence type="ECO:0000313" key="1">
    <source>
        <dbReference type="EMBL" id="KAF1018424.1"/>
    </source>
</evidence>
<evidence type="ECO:0000313" key="2">
    <source>
        <dbReference type="Proteomes" id="UP000490535"/>
    </source>
</evidence>
<accession>A0A833P9H2</accession>
<reference evidence="2" key="1">
    <citation type="journal article" date="2020" name="MBio">
        <title>Horizontal gene transfer to a defensive symbiont with a reduced genome amongst a multipartite beetle microbiome.</title>
        <authorList>
            <person name="Waterworth S.C."/>
            <person name="Florez L.V."/>
            <person name="Rees E.R."/>
            <person name="Hertweck C."/>
            <person name="Kaltenpoth M."/>
            <person name="Kwan J.C."/>
        </authorList>
    </citation>
    <scope>NUCLEOTIDE SEQUENCE [LARGE SCALE GENOMIC DNA]</scope>
</reference>